<accession>A0A7I4Y9I6</accession>
<evidence type="ECO:0000313" key="2">
    <source>
        <dbReference type="Proteomes" id="UP000025227"/>
    </source>
</evidence>
<sequence>MDSSIQTTRKIETKQHRLVKIAPESGRTLAPLATTTTTTTANASMTLSSGASRAPSARDRRATSPRDETPKSIKRNKTTVLPACTRSFAGAHRRIRDNRR</sequence>
<name>A0A7I4Y9I6_HAECO</name>
<proteinExistence type="predicted"/>
<dbReference type="AlphaFoldDB" id="A0A7I4Y9I6"/>
<organism evidence="2 3">
    <name type="scientific">Haemonchus contortus</name>
    <name type="common">Barber pole worm</name>
    <dbReference type="NCBI Taxonomy" id="6289"/>
    <lineage>
        <taxon>Eukaryota</taxon>
        <taxon>Metazoa</taxon>
        <taxon>Ecdysozoa</taxon>
        <taxon>Nematoda</taxon>
        <taxon>Chromadorea</taxon>
        <taxon>Rhabditida</taxon>
        <taxon>Rhabditina</taxon>
        <taxon>Rhabditomorpha</taxon>
        <taxon>Strongyloidea</taxon>
        <taxon>Trichostrongylidae</taxon>
        <taxon>Haemonchus</taxon>
    </lineage>
</organism>
<feature type="compositionally biased region" description="Low complexity" evidence="1">
    <location>
        <begin position="28"/>
        <end position="55"/>
    </location>
</feature>
<evidence type="ECO:0000313" key="3">
    <source>
        <dbReference type="WBParaSite" id="HCON_00066600-00001"/>
    </source>
</evidence>
<dbReference type="WBParaSite" id="HCON_00066600-00001">
    <property type="protein sequence ID" value="HCON_00066600-00001"/>
    <property type="gene ID" value="HCON_00066600"/>
</dbReference>
<feature type="compositionally biased region" description="Basic and acidic residues" evidence="1">
    <location>
        <begin position="56"/>
        <end position="71"/>
    </location>
</feature>
<keyword evidence="2" id="KW-1185">Reference proteome</keyword>
<protein>
    <submittedName>
        <fullName evidence="3">Uncharacterized protein</fullName>
    </submittedName>
</protein>
<evidence type="ECO:0000256" key="1">
    <source>
        <dbReference type="SAM" id="MobiDB-lite"/>
    </source>
</evidence>
<reference evidence="3" key="1">
    <citation type="submission" date="2020-12" db="UniProtKB">
        <authorList>
            <consortium name="WormBaseParasite"/>
        </authorList>
    </citation>
    <scope>IDENTIFICATION</scope>
    <source>
        <strain evidence="3">MHco3</strain>
    </source>
</reference>
<feature type="region of interest" description="Disordered" evidence="1">
    <location>
        <begin position="22"/>
        <end position="73"/>
    </location>
</feature>
<dbReference type="Proteomes" id="UP000025227">
    <property type="component" value="Unplaced"/>
</dbReference>